<organism evidence="1 2">
    <name type="scientific">Smallanthus sonchifolius</name>
    <dbReference type="NCBI Taxonomy" id="185202"/>
    <lineage>
        <taxon>Eukaryota</taxon>
        <taxon>Viridiplantae</taxon>
        <taxon>Streptophyta</taxon>
        <taxon>Embryophyta</taxon>
        <taxon>Tracheophyta</taxon>
        <taxon>Spermatophyta</taxon>
        <taxon>Magnoliopsida</taxon>
        <taxon>eudicotyledons</taxon>
        <taxon>Gunneridae</taxon>
        <taxon>Pentapetalae</taxon>
        <taxon>asterids</taxon>
        <taxon>campanulids</taxon>
        <taxon>Asterales</taxon>
        <taxon>Asteraceae</taxon>
        <taxon>Asteroideae</taxon>
        <taxon>Heliantheae alliance</taxon>
        <taxon>Millerieae</taxon>
        <taxon>Smallanthus</taxon>
    </lineage>
</organism>
<keyword evidence="2" id="KW-1185">Reference proteome</keyword>
<accession>A0ACB9E7U8</accession>
<reference evidence="1 2" key="2">
    <citation type="journal article" date="2022" name="Mol. Ecol. Resour.">
        <title>The genomes of chicory, endive, great burdock and yacon provide insights into Asteraceae paleo-polyploidization history and plant inulin production.</title>
        <authorList>
            <person name="Fan W."/>
            <person name="Wang S."/>
            <person name="Wang H."/>
            <person name="Wang A."/>
            <person name="Jiang F."/>
            <person name="Liu H."/>
            <person name="Zhao H."/>
            <person name="Xu D."/>
            <person name="Zhang Y."/>
        </authorList>
    </citation>
    <scope>NUCLEOTIDE SEQUENCE [LARGE SCALE GENOMIC DNA]</scope>
    <source>
        <strain evidence="2">cv. Yunnan</strain>
        <tissue evidence="1">Leaves</tissue>
    </source>
</reference>
<name>A0ACB9E7U8_9ASTR</name>
<reference evidence="2" key="1">
    <citation type="journal article" date="2022" name="Mol. Ecol. Resour.">
        <title>The genomes of chicory, endive, great burdock and yacon provide insights into Asteraceae palaeo-polyploidization history and plant inulin production.</title>
        <authorList>
            <person name="Fan W."/>
            <person name="Wang S."/>
            <person name="Wang H."/>
            <person name="Wang A."/>
            <person name="Jiang F."/>
            <person name="Liu H."/>
            <person name="Zhao H."/>
            <person name="Xu D."/>
            <person name="Zhang Y."/>
        </authorList>
    </citation>
    <scope>NUCLEOTIDE SEQUENCE [LARGE SCALE GENOMIC DNA]</scope>
    <source>
        <strain evidence="2">cv. Yunnan</strain>
    </source>
</reference>
<dbReference type="EMBL" id="CM042035">
    <property type="protein sequence ID" value="KAI3754950.1"/>
    <property type="molecule type" value="Genomic_DNA"/>
</dbReference>
<dbReference type="Proteomes" id="UP001056120">
    <property type="component" value="Linkage Group LG18"/>
</dbReference>
<proteinExistence type="predicted"/>
<gene>
    <name evidence="1" type="ORF">L1987_54742</name>
</gene>
<sequence length="1187" mass="133165">MLVFCEVSRSFSALEFLEHCFIDFWLYFFGFFGSEDCFVFERLLGSFSLDWILISSLLIIETFLQWSLLKLEEEGIETSGRHFLLSVGHRNYLSVPLSVEVSISASHSKLVVSTKTVHSKLATVGISFSKTMASSSTNEYAGGNKPPVLVSTRDFDDWTKKMKTFFQFHDHTLLQSITDGPHKPVTTTADVQRPKLVSEYDDKDNALIARDNKAYGSIAMALPMDVFNIFAEYTTAKDLWVALCTRYEGSADIRESKRDLIKKQYEMFSSVPGEPMSELINRFSSIVSKLKVLGTEYPVLELNKKLLDSLPEEWNMYRIMIKKTEKLSDLSQQELFSILESYELEIKKGAVTPTNQSGNTALLAGQGSSTSSKSTMAYFQTDVPPSAAAIQPTGSSAPPKTTTMIPDEYVPIMTAFMSCYDALISGNLTPVSFQPDDLEQINPDDLEKMDIDWCMAMLTLRAKRFIKRTGMDRFKQGKTLGFDIKKVRCYNCDQLGHFARNCKVPSSKEQHEQKTSSGKQAAVPPKSSTSSSSTALVCQADGHYHWGDQEGDAADKALMADIEEKDKCVMIEPATDLTAVPTEVISRLCSAKSCLNEVQKYRFINQALVDERDHFKVMYDSVAKNEKLYLKKIRDISGENRSLIVQLTTQKNNNDILTERIQKAEKADFQVEHMGMDQKILFGIIDSQIHKKVTEGIGYNSHPPPYSKSGRFADMPVPHDPTPFVCNLSADDYIQTSDSDSFASCAESDCVGTEDDCDESSCKENVLNDLESDECNNMSVSKPDICEHVEKLYFGSMPSEPDNLRNSISKFKNALPFVPKSVNAMSRIANFKSAGVVVTDIPQETMSNLEFFRLKEDQRLQERNIEERVASCSDASTSQSSSVCDGNYQTKASSDKVCFNCGASNHVSKSCKLTTVNYNENSSPKILLKSDVPSPHFRKSRRKRIKNAKNYLKRTWKIKNNALYDDHTSSKEDSAYDSHGHPRRTGDNIWHVDSGCSRHMTGQFNLLQDYHQEDGDYVAFAGNPRGGKIEGQGTVSNGVNSLENVNYVPQLKYNLMSVSQICDKDFSALFNSKECLILKPGVVIPEELILMRAPRRYNTYSLDMNNPSGIESCFLSKASEDESFLWHKRLGHVNFKTMNRLVRGNLVTGLPLKDFSPVEHCLSCSKGKQHKSSHKPKTTNSIDSPLQ</sequence>
<evidence type="ECO:0000313" key="2">
    <source>
        <dbReference type="Proteomes" id="UP001056120"/>
    </source>
</evidence>
<evidence type="ECO:0000313" key="1">
    <source>
        <dbReference type="EMBL" id="KAI3754950.1"/>
    </source>
</evidence>
<comment type="caution">
    <text evidence="1">The sequence shown here is derived from an EMBL/GenBank/DDBJ whole genome shotgun (WGS) entry which is preliminary data.</text>
</comment>
<protein>
    <submittedName>
        <fullName evidence="1">Uncharacterized protein</fullName>
    </submittedName>
</protein>